<feature type="signal peptide" evidence="1">
    <location>
        <begin position="1"/>
        <end position="25"/>
    </location>
</feature>
<accession>A0A068SLX2</accession>
<feature type="chain" id="PRO_5001655986" evidence="1">
    <location>
        <begin position="26"/>
        <end position="295"/>
    </location>
</feature>
<gene>
    <name evidence="2" type="ORF">RG540_CH10690</name>
</gene>
<keyword evidence="1" id="KW-0732">Signal</keyword>
<dbReference type="InterPro" id="IPR009003">
    <property type="entry name" value="Peptidase_S1_PA"/>
</dbReference>
<evidence type="ECO:0000313" key="2">
    <source>
        <dbReference type="EMBL" id="CDN47257.1"/>
    </source>
</evidence>
<evidence type="ECO:0000313" key="3">
    <source>
        <dbReference type="Proteomes" id="UP000028181"/>
    </source>
</evidence>
<dbReference type="GeneID" id="24259207"/>
<dbReference type="Proteomes" id="UP000028181">
    <property type="component" value="Chromosome I"/>
</dbReference>
<reference evidence="3" key="1">
    <citation type="journal article" date="2014" name="BMC Genomics">
        <title>Genome sequencing of two Neorhizobium galegae strains reveals a noeT gene responsible for the unusual acetylation of the nodulation factors.</title>
        <authorList>
            <person name="Osterman J."/>
            <person name="Marsh J."/>
            <person name="Laine P.K."/>
            <person name="Zeng Z."/>
            <person name="Alatalo E."/>
            <person name="Sullivan J.T."/>
            <person name="Young J.P."/>
            <person name="Thomas-Oates J."/>
            <person name="Paulin L."/>
            <person name="Lindstrom K."/>
        </authorList>
    </citation>
    <scope>NUCLEOTIDE SEQUENCE [LARGE SCALE GENOMIC DNA]</scope>
    <source>
        <strain evidence="3">HAMBI 540</strain>
    </source>
</reference>
<dbReference type="PATRIC" id="fig|1028800.3.peg.1085"/>
<keyword evidence="3" id="KW-1185">Reference proteome</keyword>
<name>A0A068SLX2_NEOGA</name>
<dbReference type="eggNOG" id="COG3591">
    <property type="taxonomic scope" value="Bacteria"/>
</dbReference>
<dbReference type="EMBL" id="HG938353">
    <property type="protein sequence ID" value="CDN47257.1"/>
    <property type="molecule type" value="Genomic_DNA"/>
</dbReference>
<organism evidence="2 3">
    <name type="scientific">Neorhizobium galegae bv. orientalis str. HAMBI 540</name>
    <dbReference type="NCBI Taxonomy" id="1028800"/>
    <lineage>
        <taxon>Bacteria</taxon>
        <taxon>Pseudomonadati</taxon>
        <taxon>Pseudomonadota</taxon>
        <taxon>Alphaproteobacteria</taxon>
        <taxon>Hyphomicrobiales</taxon>
        <taxon>Rhizobiaceae</taxon>
        <taxon>Rhizobium/Agrobacterium group</taxon>
        <taxon>Neorhizobium</taxon>
    </lineage>
</organism>
<evidence type="ECO:0000256" key="1">
    <source>
        <dbReference type="SAM" id="SignalP"/>
    </source>
</evidence>
<dbReference type="Gene3D" id="2.40.10.10">
    <property type="entry name" value="Trypsin-like serine proteases"/>
    <property type="match status" value="2"/>
</dbReference>
<sequence length="295" mass="31267">MRVTRLTWSILLSASALMTPLSAGAVEFTCWSPDGVASANAAADYWTAERIAAAIPDGETIRTLPTDGFSKGREDILPSDAERAPIGDAPYKFGGQLLYTRGGHDYTASAQFVADANIVIGAAHSLWKGDMAASNIRFYQGYSNGGGTLYRMDKAAVLLRWTEVADNNPSLARSQFDYSVMRTTVASAVGKYELGIDGAHVDDNVTITGYPARLDGGEYMYREIARIVVQAGTAYDARPHPMYGGGASGGAWFVTANNVHKAVSVVSSGALDGVYGPSFTQDTADLIAIVKNGCP</sequence>
<dbReference type="HOGENOM" id="CLU_946040_0_0_5"/>
<dbReference type="RefSeq" id="WP_157884583.1">
    <property type="nucleotide sequence ID" value="NZ_HG938353.1"/>
</dbReference>
<dbReference type="AlphaFoldDB" id="A0A068SLX2"/>
<dbReference type="KEGG" id="ngg:RG540_CH10690"/>
<dbReference type="SUPFAM" id="SSF50494">
    <property type="entry name" value="Trypsin-like serine proteases"/>
    <property type="match status" value="1"/>
</dbReference>
<dbReference type="InterPro" id="IPR043504">
    <property type="entry name" value="Peptidase_S1_PA_chymotrypsin"/>
</dbReference>
<proteinExistence type="predicted"/>
<protein>
    <submittedName>
        <fullName evidence="2">Uncharacterized protein</fullName>
    </submittedName>
</protein>
<dbReference type="OrthoDB" id="8332068at2"/>